<keyword evidence="2" id="KW-0479">Metal-binding</keyword>
<evidence type="ECO:0000256" key="2">
    <source>
        <dbReference type="ARBA" id="ARBA00022723"/>
    </source>
</evidence>
<feature type="region of interest" description="Disordered" evidence="7">
    <location>
        <begin position="642"/>
        <end position="665"/>
    </location>
</feature>
<evidence type="ECO:0000256" key="4">
    <source>
        <dbReference type="ARBA" id="ARBA00022833"/>
    </source>
</evidence>
<dbReference type="PROSITE" id="PS52027">
    <property type="entry name" value="ZF_C2HC_C3H"/>
    <property type="match status" value="2"/>
</dbReference>
<keyword evidence="3 6" id="KW-0863">Zinc-finger</keyword>
<evidence type="ECO:0000313" key="9">
    <source>
        <dbReference type="EMBL" id="OWF50496.1"/>
    </source>
</evidence>
<accession>A0A210QP29</accession>
<dbReference type="EMBL" id="NEDP02002593">
    <property type="protein sequence ID" value="OWF50496.1"/>
    <property type="molecule type" value="Genomic_DNA"/>
</dbReference>
<feature type="compositionally biased region" description="Polar residues" evidence="7">
    <location>
        <begin position="145"/>
        <end position="178"/>
    </location>
</feature>
<comment type="similarity">
    <text evidence="1">Belongs to the ZC2HC1 family.</text>
</comment>
<dbReference type="AlphaFoldDB" id="A0A210QP29"/>
<comment type="caution">
    <text evidence="9">The sequence shown here is derived from an EMBL/GenBank/DDBJ whole genome shotgun (WGS) entry which is preliminary data.</text>
</comment>
<feature type="region of interest" description="Disordered" evidence="7">
    <location>
        <begin position="145"/>
        <end position="503"/>
    </location>
</feature>
<feature type="compositionally biased region" description="Polar residues" evidence="7">
    <location>
        <begin position="476"/>
        <end position="486"/>
    </location>
</feature>
<organism evidence="9 10">
    <name type="scientific">Mizuhopecten yessoensis</name>
    <name type="common">Japanese scallop</name>
    <name type="synonym">Patinopecten yessoensis</name>
    <dbReference type="NCBI Taxonomy" id="6573"/>
    <lineage>
        <taxon>Eukaryota</taxon>
        <taxon>Metazoa</taxon>
        <taxon>Spiralia</taxon>
        <taxon>Lophotrochozoa</taxon>
        <taxon>Mollusca</taxon>
        <taxon>Bivalvia</taxon>
        <taxon>Autobranchia</taxon>
        <taxon>Pteriomorphia</taxon>
        <taxon>Pectinida</taxon>
        <taxon>Pectinoidea</taxon>
        <taxon>Pectinidae</taxon>
        <taxon>Mizuhopecten</taxon>
    </lineage>
</organism>
<feature type="compositionally biased region" description="Basic and acidic residues" evidence="7">
    <location>
        <begin position="341"/>
        <end position="380"/>
    </location>
</feature>
<sequence length="665" mass="77522">MFTEVLVQLRRYRQNVTTMPTLQMISSSSVLDRSPVYRGSSQYQNADYSNKAKPTNMDGGQQKLSRLQQMQMQYQQRMMKDKEEKLINMYQDNQQRALNRVQSKGMAREFFRERREMEANGNLNNMPSINQHYQQKRKEIVAPINYNSPNSTLSRHNSIGFNNSQRQQYPGNQRQNSGGQHGYKKRYQKVSSAGRDKSNPLAPIERTDSHENDFFPRKPQIHGRPRTKDSEKRPAYEDQMPKSAPIDDLSHGDSPPPNLNNIKNTQRQKVNAFGYGGRPPKATAAKTTKISDFQQFQSDRDQERADRLRRHQQPPERGIGGGFEYEDEKENESEANTQRETSMDIEKKQKEIMDKIARQQAELDRIRKQRAAQEEEERKERERRKRKEEERRKKMKEDEEKRRREEKERREMEEEAKKKAEQHRKALDQSRTRYESQYQDNGSEGYSSHMSSYRAEPTPPPQPKPTRKPINRRPPQKQNPLAMSSDSVHDSKPLPSARGGNLSLFEQAARMEGAFDTEHMKQVKCSNCGRKFNADRIDKHRASCGNLTKKRKVLDGTKMRIEGTEMEKYVGKNGVPKRRAPSGKKGNWRKQHEEFVNNIRYARKVAQVQKEGGSLSNLPPPPPAENADYVQCPHCNRRYNESAAERHIPKCRDIKAKPAPLKRKK</sequence>
<feature type="compositionally biased region" description="Basic and acidic residues" evidence="7">
    <location>
        <begin position="205"/>
        <end position="216"/>
    </location>
</feature>
<dbReference type="Gene3D" id="3.30.160.60">
    <property type="entry name" value="Classic Zinc Finger"/>
    <property type="match status" value="1"/>
</dbReference>
<reference evidence="9 10" key="1">
    <citation type="journal article" date="2017" name="Nat. Ecol. Evol.">
        <title>Scallop genome provides insights into evolution of bilaterian karyotype and development.</title>
        <authorList>
            <person name="Wang S."/>
            <person name="Zhang J."/>
            <person name="Jiao W."/>
            <person name="Li J."/>
            <person name="Xun X."/>
            <person name="Sun Y."/>
            <person name="Guo X."/>
            <person name="Huan P."/>
            <person name="Dong B."/>
            <person name="Zhang L."/>
            <person name="Hu X."/>
            <person name="Sun X."/>
            <person name="Wang J."/>
            <person name="Zhao C."/>
            <person name="Wang Y."/>
            <person name="Wang D."/>
            <person name="Huang X."/>
            <person name="Wang R."/>
            <person name="Lv J."/>
            <person name="Li Y."/>
            <person name="Zhang Z."/>
            <person name="Liu B."/>
            <person name="Lu W."/>
            <person name="Hui Y."/>
            <person name="Liang J."/>
            <person name="Zhou Z."/>
            <person name="Hou R."/>
            <person name="Li X."/>
            <person name="Liu Y."/>
            <person name="Li H."/>
            <person name="Ning X."/>
            <person name="Lin Y."/>
            <person name="Zhao L."/>
            <person name="Xing Q."/>
            <person name="Dou J."/>
            <person name="Li Y."/>
            <person name="Mao J."/>
            <person name="Guo H."/>
            <person name="Dou H."/>
            <person name="Li T."/>
            <person name="Mu C."/>
            <person name="Jiang W."/>
            <person name="Fu Q."/>
            <person name="Fu X."/>
            <person name="Miao Y."/>
            <person name="Liu J."/>
            <person name="Yu Q."/>
            <person name="Li R."/>
            <person name="Liao H."/>
            <person name="Li X."/>
            <person name="Kong Y."/>
            <person name="Jiang Z."/>
            <person name="Chourrout D."/>
            <person name="Li R."/>
            <person name="Bao Z."/>
        </authorList>
    </citation>
    <scope>NUCLEOTIDE SEQUENCE [LARGE SCALE GENOMIC DNA]</scope>
    <source>
        <strain evidence="9 10">PY_sf001</strain>
    </source>
</reference>
<dbReference type="Pfam" id="PF13913">
    <property type="entry name" value="zf-C2HC_2"/>
    <property type="match status" value="2"/>
</dbReference>
<evidence type="ECO:0000256" key="5">
    <source>
        <dbReference type="ARBA" id="ARBA00023054"/>
    </source>
</evidence>
<feature type="compositionally biased region" description="Polar residues" evidence="7">
    <location>
        <begin position="259"/>
        <end position="269"/>
    </location>
</feature>
<evidence type="ECO:0000256" key="3">
    <source>
        <dbReference type="ARBA" id="ARBA00022771"/>
    </source>
</evidence>
<evidence type="ECO:0000259" key="8">
    <source>
        <dbReference type="PROSITE" id="PS52027"/>
    </source>
</evidence>
<dbReference type="InterPro" id="IPR026104">
    <property type="entry name" value="ZNF_C2HC_dom_1C"/>
</dbReference>
<name>A0A210QP29_MIZYE</name>
<keyword evidence="10" id="KW-1185">Reference proteome</keyword>
<dbReference type="GO" id="GO:0008270">
    <property type="term" value="F:zinc ion binding"/>
    <property type="evidence" value="ECO:0007669"/>
    <property type="project" value="UniProtKB-KW"/>
</dbReference>
<dbReference type="Proteomes" id="UP000242188">
    <property type="component" value="Unassembled WGS sequence"/>
</dbReference>
<feature type="compositionally biased region" description="Basic residues" evidence="7">
    <location>
        <begin position="465"/>
        <end position="475"/>
    </location>
</feature>
<feature type="compositionally biased region" description="Acidic residues" evidence="7">
    <location>
        <begin position="324"/>
        <end position="333"/>
    </location>
</feature>
<feature type="compositionally biased region" description="Polar residues" evidence="7">
    <location>
        <begin position="435"/>
        <end position="451"/>
    </location>
</feature>
<feature type="region of interest" description="Disordered" evidence="7">
    <location>
        <begin position="565"/>
        <end position="591"/>
    </location>
</feature>
<feature type="compositionally biased region" description="Basic and acidic residues" evidence="7">
    <location>
        <begin position="387"/>
        <end position="434"/>
    </location>
</feature>
<evidence type="ECO:0000256" key="7">
    <source>
        <dbReference type="SAM" id="MobiDB-lite"/>
    </source>
</evidence>
<evidence type="ECO:0000256" key="1">
    <source>
        <dbReference type="ARBA" id="ARBA00010843"/>
    </source>
</evidence>
<protein>
    <submittedName>
        <fullName evidence="9">Zinc finger C2HC domain-containing protein 1C</fullName>
    </submittedName>
</protein>
<keyword evidence="5" id="KW-0175">Coiled coil</keyword>
<feature type="domain" description="C2HC/C3H-type" evidence="8">
    <location>
        <begin position="628"/>
        <end position="657"/>
    </location>
</feature>
<feature type="compositionally biased region" description="Basic residues" evidence="7">
    <location>
        <begin position="575"/>
        <end position="589"/>
    </location>
</feature>
<evidence type="ECO:0000256" key="6">
    <source>
        <dbReference type="PROSITE-ProRule" id="PRU01371"/>
    </source>
</evidence>
<dbReference type="PANTHER" id="PTHR14649">
    <property type="entry name" value="ZINC FINGER C2HC DOMAIN-CONTAINING PROTEIN 1C"/>
    <property type="match status" value="1"/>
</dbReference>
<feature type="compositionally biased region" description="Basic and acidic residues" evidence="7">
    <location>
        <begin position="226"/>
        <end position="240"/>
    </location>
</feature>
<feature type="compositionally biased region" description="Basic and acidic residues" evidence="7">
    <location>
        <begin position="642"/>
        <end position="656"/>
    </location>
</feature>
<evidence type="ECO:0000313" key="10">
    <source>
        <dbReference type="Proteomes" id="UP000242188"/>
    </source>
</evidence>
<dbReference type="InterPro" id="IPR049899">
    <property type="entry name" value="Znf_C2HC_C3H"/>
</dbReference>
<proteinExistence type="inferred from homology"/>
<feature type="domain" description="C2HC/C3H-type" evidence="8">
    <location>
        <begin position="521"/>
        <end position="550"/>
    </location>
</feature>
<dbReference type="PANTHER" id="PTHR14649:SF1">
    <property type="entry name" value="ZINC FINGER C2HC DOMAIN-CONTAINING PROTEIN 1C"/>
    <property type="match status" value="1"/>
</dbReference>
<dbReference type="OrthoDB" id="10255185at2759"/>
<keyword evidence="4" id="KW-0862">Zinc</keyword>
<gene>
    <name evidence="9" type="ORF">KP79_PYT10701</name>
</gene>